<dbReference type="KEGG" id="bbel:109461641"/>
<evidence type="ECO:0000256" key="4">
    <source>
        <dbReference type="SAM" id="Phobius"/>
    </source>
</evidence>
<gene>
    <name evidence="6" type="primary">LOC109461641</name>
</gene>
<reference evidence="6" key="1">
    <citation type="submission" date="2025-08" db="UniProtKB">
        <authorList>
            <consortium name="RefSeq"/>
        </authorList>
    </citation>
    <scope>IDENTIFICATION</scope>
    <source>
        <tissue evidence="6">Gonad</tissue>
    </source>
</reference>
<keyword evidence="1" id="KW-0433">Leucine-rich repeat</keyword>
<protein>
    <submittedName>
        <fullName evidence="6">Leucine-rich repeats and immunoglobulin-like domains protein 3</fullName>
    </submittedName>
</protein>
<keyword evidence="4" id="KW-1133">Transmembrane helix</keyword>
<dbReference type="PANTHER" id="PTHR24366:SF96">
    <property type="entry name" value="LEUCINE RICH REPEAT CONTAINING 53"/>
    <property type="match status" value="1"/>
</dbReference>
<dbReference type="RefSeq" id="XP_019613581.1">
    <property type="nucleotide sequence ID" value="XM_019758022.1"/>
</dbReference>
<feature type="compositionally biased region" description="Low complexity" evidence="3">
    <location>
        <begin position="521"/>
        <end position="532"/>
    </location>
</feature>
<dbReference type="GeneID" id="109461641"/>
<dbReference type="Gene3D" id="3.80.10.10">
    <property type="entry name" value="Ribonuclease Inhibitor"/>
    <property type="match status" value="2"/>
</dbReference>
<feature type="transmembrane region" description="Helical" evidence="4">
    <location>
        <begin position="481"/>
        <end position="502"/>
    </location>
</feature>
<evidence type="ECO:0000313" key="6">
    <source>
        <dbReference type="RefSeq" id="XP_019613581.1"/>
    </source>
</evidence>
<feature type="region of interest" description="Disordered" evidence="3">
    <location>
        <begin position="519"/>
        <end position="553"/>
    </location>
</feature>
<proteinExistence type="predicted"/>
<evidence type="ECO:0000256" key="1">
    <source>
        <dbReference type="ARBA" id="ARBA00022614"/>
    </source>
</evidence>
<name>A0A6P4Y9W7_BRABE</name>
<sequence>MSGFKDFKSLACAIPPTTLSLKLTETASTDLSVYLGPGDTLQNIRFLDIRGPNLTRLATSGLVRFKHLERLQIRQTSLSYLARGGFIGLSNVFHLNASSNHISSIHRGAFQGLVRTSRLYLSYNKLEKVEQHYFEKLPMLLMLDLSYNKIEIIKKGAFQNRSLSVLCLRGNKLKRVESEWFFGTRRMTRLALDENMITVMESEVFRSLEGLSVLDLKENPLTVLWESWLRGLKGKLLLFWEGTKLRCTCANRWFATRGRTYFSLIPSSLPCYYPLEMVGEDIFSIPTNDLPCPSPVVKITQDIDDHDLQFRCQATWEEEESSVFWVLPDNTTIVLPDLGEDERNANLTSQHFNISFQHDISACGWTWETPSRVTTNCLHNQTAPTYAVRAVSILVVAGAVAGQWQGRSIRCGVKSSTGTLEAGMLLPDNFSAPHVLHKLVTSERSSTSTPTHSTVVNTKAHTHPIIVFLPTRVQTYLNLNWYLFVPLCIVPILVLFVVCIALRNKQNVYREEHAMDELRSNNQPDNAPQNQAEVATTDGTSIDPYYSTIKDEDANETVSPYGIAKAGAQYGRGKKRSRSVRENTVAGPKS</sequence>
<dbReference type="Proteomes" id="UP000515135">
    <property type="component" value="Unplaced"/>
</dbReference>
<keyword evidence="4" id="KW-0472">Membrane</keyword>
<dbReference type="InterPro" id="IPR003591">
    <property type="entry name" value="Leu-rich_rpt_typical-subtyp"/>
</dbReference>
<dbReference type="SMART" id="SM00369">
    <property type="entry name" value="LRR_TYP"/>
    <property type="match status" value="7"/>
</dbReference>
<dbReference type="InterPro" id="IPR032675">
    <property type="entry name" value="LRR_dom_sf"/>
</dbReference>
<evidence type="ECO:0000313" key="5">
    <source>
        <dbReference type="Proteomes" id="UP000515135"/>
    </source>
</evidence>
<evidence type="ECO:0000256" key="3">
    <source>
        <dbReference type="SAM" id="MobiDB-lite"/>
    </source>
</evidence>
<feature type="region of interest" description="Disordered" evidence="3">
    <location>
        <begin position="568"/>
        <end position="590"/>
    </location>
</feature>
<dbReference type="SUPFAM" id="SSF52058">
    <property type="entry name" value="L domain-like"/>
    <property type="match status" value="1"/>
</dbReference>
<dbReference type="Pfam" id="PF13855">
    <property type="entry name" value="LRR_8"/>
    <property type="match status" value="2"/>
</dbReference>
<evidence type="ECO:0000256" key="2">
    <source>
        <dbReference type="ARBA" id="ARBA00022737"/>
    </source>
</evidence>
<keyword evidence="4" id="KW-0812">Transmembrane</keyword>
<feature type="non-terminal residue" evidence="6">
    <location>
        <position position="590"/>
    </location>
</feature>
<dbReference type="OrthoDB" id="676979at2759"/>
<accession>A0A6P4Y9W7</accession>
<dbReference type="PANTHER" id="PTHR24366">
    <property type="entry name" value="IG(IMMUNOGLOBULIN) AND LRR(LEUCINE RICH REPEAT) DOMAINS"/>
    <property type="match status" value="1"/>
</dbReference>
<dbReference type="AlphaFoldDB" id="A0A6P4Y9W7"/>
<keyword evidence="5" id="KW-1185">Reference proteome</keyword>
<organism evidence="5 6">
    <name type="scientific">Branchiostoma belcheri</name>
    <name type="common">Amphioxus</name>
    <dbReference type="NCBI Taxonomy" id="7741"/>
    <lineage>
        <taxon>Eukaryota</taxon>
        <taxon>Metazoa</taxon>
        <taxon>Chordata</taxon>
        <taxon>Cephalochordata</taxon>
        <taxon>Leptocardii</taxon>
        <taxon>Amphioxiformes</taxon>
        <taxon>Branchiostomatidae</taxon>
        <taxon>Branchiostoma</taxon>
    </lineage>
</organism>
<dbReference type="InterPro" id="IPR001611">
    <property type="entry name" value="Leu-rich_rpt"/>
</dbReference>
<keyword evidence="2" id="KW-0677">Repeat</keyword>